<dbReference type="CTD" id="4535"/>
<organism evidence="15">
    <name type="scientific">Ceraclea indistincta</name>
    <dbReference type="NCBI Taxonomy" id="2904887"/>
    <lineage>
        <taxon>Eukaryota</taxon>
        <taxon>Metazoa</taxon>
        <taxon>Ecdysozoa</taxon>
        <taxon>Arthropoda</taxon>
        <taxon>Hexapoda</taxon>
        <taxon>Insecta</taxon>
        <taxon>Pterygota</taxon>
        <taxon>Neoptera</taxon>
        <taxon>Endopterygota</taxon>
        <taxon>Trichoptera</taxon>
        <taxon>Integripalpia</taxon>
        <taxon>Brevitentoria</taxon>
        <taxon>Leptoceroidea</taxon>
        <taxon>Leptoceridae</taxon>
        <taxon>Leptocerinae</taxon>
        <taxon>Athripsodini</taxon>
        <taxon>Ceraclea</taxon>
    </lineage>
</organism>
<dbReference type="GO" id="GO:0005743">
    <property type="term" value="C:mitochondrial inner membrane"/>
    <property type="evidence" value="ECO:0007669"/>
    <property type="project" value="UniProtKB-SubCell"/>
</dbReference>
<feature type="transmembrane region" description="Helical" evidence="14">
    <location>
        <begin position="107"/>
        <end position="128"/>
    </location>
</feature>
<evidence type="ECO:0000256" key="4">
    <source>
        <dbReference type="ARBA" id="ARBA00021009"/>
    </source>
</evidence>
<comment type="similarity">
    <text evidence="3 12">Belongs to the complex I subunit 1 family.</text>
</comment>
<feature type="transmembrane region" description="Helical" evidence="14">
    <location>
        <begin position="256"/>
        <end position="275"/>
    </location>
</feature>
<dbReference type="GO" id="GO:0008137">
    <property type="term" value="F:NADH dehydrogenase (ubiquinone) activity"/>
    <property type="evidence" value="ECO:0007669"/>
    <property type="project" value="UniProtKB-EC"/>
</dbReference>
<evidence type="ECO:0000256" key="1">
    <source>
        <dbReference type="ARBA" id="ARBA00003257"/>
    </source>
</evidence>
<dbReference type="HAMAP" id="MF_01350">
    <property type="entry name" value="NDH1_NuoH"/>
    <property type="match status" value="1"/>
</dbReference>
<dbReference type="AlphaFoldDB" id="A0A9E8LNR3"/>
<protein>
    <recommendedName>
        <fullName evidence="4 13">NADH-ubiquinone oxidoreductase chain 1</fullName>
        <ecNumber evidence="13">7.1.1.2</ecNumber>
    </recommendedName>
</protein>
<keyword evidence="7" id="KW-0999">Mitochondrion inner membrane</keyword>
<evidence type="ECO:0000256" key="2">
    <source>
        <dbReference type="ARBA" id="ARBA00004448"/>
    </source>
</evidence>
<keyword evidence="10 13" id="KW-0496">Mitochondrion</keyword>
<dbReference type="InterPro" id="IPR018086">
    <property type="entry name" value="NADH_UbQ_OxRdtase_su1_CS"/>
</dbReference>
<keyword evidence="5" id="KW-0813">Transport</keyword>
<proteinExistence type="inferred from homology"/>
<keyword evidence="11 14" id="KW-0472">Membrane</keyword>
<dbReference type="InterPro" id="IPR001694">
    <property type="entry name" value="NADH_UbQ_OxRdtase_su1/FPO"/>
</dbReference>
<evidence type="ECO:0000256" key="13">
    <source>
        <dbReference type="RuleBase" id="RU000473"/>
    </source>
</evidence>
<evidence type="ECO:0000256" key="5">
    <source>
        <dbReference type="ARBA" id="ARBA00022448"/>
    </source>
</evidence>
<dbReference type="PROSITE" id="PS00667">
    <property type="entry name" value="COMPLEX1_ND1_1"/>
    <property type="match status" value="1"/>
</dbReference>
<dbReference type="GO" id="GO:0003954">
    <property type="term" value="F:NADH dehydrogenase activity"/>
    <property type="evidence" value="ECO:0007669"/>
    <property type="project" value="TreeGrafter"/>
</dbReference>
<keyword evidence="12" id="KW-0520">NAD</keyword>
<evidence type="ECO:0000256" key="9">
    <source>
        <dbReference type="ARBA" id="ARBA00023075"/>
    </source>
</evidence>
<feature type="transmembrane region" description="Helical" evidence="14">
    <location>
        <begin position="6"/>
        <end position="30"/>
    </location>
</feature>
<keyword evidence="9 13" id="KW-0830">Ubiquinone</keyword>
<sequence>MNKMEMFMTIICLLILLIMVLLSVAFFTLLERKVLSYIQLRKGPNKVGLIGIVQPFNDAIKLFSKEYLLIYLSNYIFFLLSPLLNILVSLFIWILLPYLELLLNFNYSLLFMFSCMSVVIYFIMLMAWSSNSSYSMLGGLRSMAQVISYEVSLMLIILSVIFLMLSFNFLNLILYQKFIWFIWLIFPLFICLFVSFLAETNRSPFDFAEGESELVSGFNIEYGSGSFAIIFLAEYISILFFCFFLSFMFLGGVNSYFYVIKVVFLVFMVIWVRGIMPRYRYDKLMYLSWKIYLPISLNYLILLLGGVFFMFL</sequence>
<reference evidence="15" key="2">
    <citation type="journal article" date="2022" name="Syst. Entomol.">
        <title>Massive gene rearrangements of mitochondrial genomes and implications for the phylogeny of Trichoptera (Insecta).</title>
        <authorList>
            <person name="Ge X."/>
            <person name="Peng L."/>
            <person name="Vogler A.P."/>
            <person name="Morse J.C."/>
            <person name="Yang L."/>
            <person name="Sun C."/>
            <person name="Wang B."/>
        </authorList>
    </citation>
    <scope>NUCLEOTIDE SEQUENCE</scope>
</reference>
<evidence type="ECO:0000256" key="12">
    <source>
        <dbReference type="RuleBase" id="RU000471"/>
    </source>
</evidence>
<accession>A0A9E8LNR3</accession>
<reference evidence="15" key="1">
    <citation type="submission" date="2021-11" db="EMBL/GenBank/DDBJ databases">
        <authorList>
            <person name="Ge X.-Y."/>
            <person name="Peng L."/>
            <person name="Sun C.-H."/>
            <person name="Wang B.-X."/>
        </authorList>
    </citation>
    <scope>NUCLEOTIDE SEQUENCE</scope>
</reference>
<dbReference type="GeneID" id="77425224"/>
<geneLocation type="mitochondrion" evidence="15"/>
<gene>
    <name evidence="15" type="primary">ND1</name>
</gene>
<evidence type="ECO:0000256" key="6">
    <source>
        <dbReference type="ARBA" id="ARBA00022692"/>
    </source>
</evidence>
<dbReference type="PANTHER" id="PTHR11432:SF3">
    <property type="entry name" value="NADH-UBIQUINONE OXIDOREDUCTASE CHAIN 1"/>
    <property type="match status" value="1"/>
</dbReference>
<feature type="transmembrane region" description="Helical" evidence="14">
    <location>
        <begin position="287"/>
        <end position="311"/>
    </location>
</feature>
<evidence type="ECO:0000256" key="7">
    <source>
        <dbReference type="ARBA" id="ARBA00022792"/>
    </source>
</evidence>
<dbReference type="EMBL" id="OL678006">
    <property type="protein sequence ID" value="UZZ43830.1"/>
    <property type="molecule type" value="Genomic_DNA"/>
</dbReference>
<feature type="transmembrane region" description="Helical" evidence="14">
    <location>
        <begin position="149"/>
        <end position="172"/>
    </location>
</feature>
<comment type="function">
    <text evidence="1">Core subunit of the mitochondrial membrane respiratory chain NADH dehydrogenase (Complex I) that is believed to belong to the minimal assembly required for catalysis. Complex I functions in the transfer of electrons from NADH to the respiratory chain. The immediate electron acceptor for the enzyme is believed to be ubiquinone.</text>
</comment>
<evidence type="ECO:0000313" key="15">
    <source>
        <dbReference type="EMBL" id="UZZ43830.1"/>
    </source>
</evidence>
<evidence type="ECO:0000256" key="8">
    <source>
        <dbReference type="ARBA" id="ARBA00022989"/>
    </source>
</evidence>
<keyword evidence="6 12" id="KW-0812">Transmembrane</keyword>
<comment type="catalytic activity">
    <reaction evidence="13">
        <text>a ubiquinone + NADH + 5 H(+)(in) = a ubiquinol + NAD(+) + 4 H(+)(out)</text>
        <dbReference type="Rhea" id="RHEA:29091"/>
        <dbReference type="Rhea" id="RHEA-COMP:9565"/>
        <dbReference type="Rhea" id="RHEA-COMP:9566"/>
        <dbReference type="ChEBI" id="CHEBI:15378"/>
        <dbReference type="ChEBI" id="CHEBI:16389"/>
        <dbReference type="ChEBI" id="CHEBI:17976"/>
        <dbReference type="ChEBI" id="CHEBI:57540"/>
        <dbReference type="ChEBI" id="CHEBI:57945"/>
        <dbReference type="EC" id="7.1.1.2"/>
    </reaction>
</comment>
<dbReference type="GO" id="GO:0009060">
    <property type="term" value="P:aerobic respiration"/>
    <property type="evidence" value="ECO:0007669"/>
    <property type="project" value="TreeGrafter"/>
</dbReference>
<dbReference type="RefSeq" id="YP_010586094.1">
    <property type="nucleotide sequence ID" value="NC_069248.1"/>
</dbReference>
<dbReference type="EC" id="7.1.1.2" evidence="13"/>
<feature type="transmembrane region" description="Helical" evidence="14">
    <location>
        <begin position="68"/>
        <end position="95"/>
    </location>
</feature>
<evidence type="ECO:0000256" key="11">
    <source>
        <dbReference type="ARBA" id="ARBA00023136"/>
    </source>
</evidence>
<keyword evidence="8 14" id="KW-1133">Transmembrane helix</keyword>
<name>A0A9E8LNR3_9NEOP</name>
<evidence type="ECO:0000256" key="14">
    <source>
        <dbReference type="SAM" id="Phobius"/>
    </source>
</evidence>
<feature type="transmembrane region" description="Helical" evidence="14">
    <location>
        <begin position="227"/>
        <end position="250"/>
    </location>
</feature>
<feature type="transmembrane region" description="Helical" evidence="14">
    <location>
        <begin position="178"/>
        <end position="198"/>
    </location>
</feature>
<dbReference type="Pfam" id="PF00146">
    <property type="entry name" value="NADHdh"/>
    <property type="match status" value="1"/>
</dbReference>
<dbReference type="PROSITE" id="PS00668">
    <property type="entry name" value="COMPLEX1_ND1_2"/>
    <property type="match status" value="1"/>
</dbReference>
<evidence type="ECO:0000256" key="3">
    <source>
        <dbReference type="ARBA" id="ARBA00010535"/>
    </source>
</evidence>
<evidence type="ECO:0000256" key="10">
    <source>
        <dbReference type="ARBA" id="ARBA00023128"/>
    </source>
</evidence>
<dbReference type="PANTHER" id="PTHR11432">
    <property type="entry name" value="NADH DEHYDROGENASE SUBUNIT 1"/>
    <property type="match status" value="1"/>
</dbReference>
<comment type="subcellular location">
    <subcellularLocation>
        <location evidence="2 12">Mitochondrion inner membrane</location>
        <topology evidence="2 12">Multi-pass membrane protein</topology>
    </subcellularLocation>
</comment>